<dbReference type="EMBL" id="SRLO01000653">
    <property type="protein sequence ID" value="TNN49523.1"/>
    <property type="molecule type" value="Genomic_DNA"/>
</dbReference>
<gene>
    <name evidence="1" type="ORF">EYF80_040283</name>
</gene>
<accession>A0A4Z2G9A0</accession>
<protein>
    <submittedName>
        <fullName evidence="1">Uncharacterized protein</fullName>
    </submittedName>
</protein>
<organism evidence="1 2">
    <name type="scientific">Liparis tanakae</name>
    <name type="common">Tanaka's snailfish</name>
    <dbReference type="NCBI Taxonomy" id="230148"/>
    <lineage>
        <taxon>Eukaryota</taxon>
        <taxon>Metazoa</taxon>
        <taxon>Chordata</taxon>
        <taxon>Craniata</taxon>
        <taxon>Vertebrata</taxon>
        <taxon>Euteleostomi</taxon>
        <taxon>Actinopterygii</taxon>
        <taxon>Neopterygii</taxon>
        <taxon>Teleostei</taxon>
        <taxon>Neoteleostei</taxon>
        <taxon>Acanthomorphata</taxon>
        <taxon>Eupercaria</taxon>
        <taxon>Perciformes</taxon>
        <taxon>Cottioidei</taxon>
        <taxon>Cottales</taxon>
        <taxon>Liparidae</taxon>
        <taxon>Liparis</taxon>
    </lineage>
</organism>
<proteinExistence type="predicted"/>
<sequence>MALQPGLQAGTDPIEVVFDDDRRAARLCVTPGSLKGRSARTANNTFWLGRSQGPRWALGSFTQWLLSEGEEKIDHERANRPQRLEKDYEGTNIDLKI</sequence>
<name>A0A4Z2G9A0_9TELE</name>
<dbReference type="Proteomes" id="UP000314294">
    <property type="component" value="Unassembled WGS sequence"/>
</dbReference>
<evidence type="ECO:0000313" key="1">
    <source>
        <dbReference type="EMBL" id="TNN49523.1"/>
    </source>
</evidence>
<dbReference type="AlphaFoldDB" id="A0A4Z2G9A0"/>
<reference evidence="1 2" key="1">
    <citation type="submission" date="2019-03" db="EMBL/GenBank/DDBJ databases">
        <title>First draft genome of Liparis tanakae, snailfish: a comprehensive survey of snailfish specific genes.</title>
        <authorList>
            <person name="Kim W."/>
            <person name="Song I."/>
            <person name="Jeong J.-H."/>
            <person name="Kim D."/>
            <person name="Kim S."/>
            <person name="Ryu S."/>
            <person name="Song J.Y."/>
            <person name="Lee S.K."/>
        </authorList>
    </citation>
    <scope>NUCLEOTIDE SEQUENCE [LARGE SCALE GENOMIC DNA]</scope>
    <source>
        <tissue evidence="1">Muscle</tissue>
    </source>
</reference>
<evidence type="ECO:0000313" key="2">
    <source>
        <dbReference type="Proteomes" id="UP000314294"/>
    </source>
</evidence>
<comment type="caution">
    <text evidence="1">The sequence shown here is derived from an EMBL/GenBank/DDBJ whole genome shotgun (WGS) entry which is preliminary data.</text>
</comment>
<keyword evidence="2" id="KW-1185">Reference proteome</keyword>